<dbReference type="Pfam" id="PF01381">
    <property type="entry name" value="HTH_3"/>
    <property type="match status" value="1"/>
</dbReference>
<dbReference type="PROSITE" id="PS50943">
    <property type="entry name" value="HTH_CROC1"/>
    <property type="match status" value="1"/>
</dbReference>
<dbReference type="Proteomes" id="UP000782880">
    <property type="component" value="Unassembled WGS sequence"/>
</dbReference>
<protein>
    <submittedName>
        <fullName evidence="2">Helix-turn-helix domain-containing protein</fullName>
    </submittedName>
</protein>
<gene>
    <name evidence="2" type="ORF">K8V20_01170</name>
</gene>
<evidence type="ECO:0000313" key="3">
    <source>
        <dbReference type="Proteomes" id="UP000782880"/>
    </source>
</evidence>
<dbReference type="AlphaFoldDB" id="A0A921IK31"/>
<dbReference type="GO" id="GO:0003677">
    <property type="term" value="F:DNA binding"/>
    <property type="evidence" value="ECO:0007669"/>
    <property type="project" value="InterPro"/>
</dbReference>
<name>A0A921IK31_9FIRM</name>
<organism evidence="2 3">
    <name type="scientific">Subdoligranulum variabile</name>
    <dbReference type="NCBI Taxonomy" id="214851"/>
    <lineage>
        <taxon>Bacteria</taxon>
        <taxon>Bacillati</taxon>
        <taxon>Bacillota</taxon>
        <taxon>Clostridia</taxon>
        <taxon>Eubacteriales</taxon>
        <taxon>Oscillospiraceae</taxon>
        <taxon>Subdoligranulum</taxon>
    </lineage>
</organism>
<dbReference type="SUPFAM" id="SSF47413">
    <property type="entry name" value="lambda repressor-like DNA-binding domains"/>
    <property type="match status" value="1"/>
</dbReference>
<evidence type="ECO:0000259" key="1">
    <source>
        <dbReference type="PROSITE" id="PS50943"/>
    </source>
</evidence>
<evidence type="ECO:0000313" key="2">
    <source>
        <dbReference type="EMBL" id="HJG27247.1"/>
    </source>
</evidence>
<reference evidence="2" key="1">
    <citation type="journal article" date="2021" name="PeerJ">
        <title>Extensive microbial diversity within the chicken gut microbiome revealed by metagenomics and culture.</title>
        <authorList>
            <person name="Gilroy R."/>
            <person name="Ravi A."/>
            <person name="Getino M."/>
            <person name="Pursley I."/>
            <person name="Horton D.L."/>
            <person name="Alikhan N.F."/>
            <person name="Baker D."/>
            <person name="Gharbi K."/>
            <person name="Hall N."/>
            <person name="Watson M."/>
            <person name="Adriaenssens E.M."/>
            <person name="Foster-Nyarko E."/>
            <person name="Jarju S."/>
            <person name="Secka A."/>
            <person name="Antonio M."/>
            <person name="Oren A."/>
            <person name="Chaudhuri R.R."/>
            <person name="La Ragione R."/>
            <person name="Hildebrand F."/>
            <person name="Pallen M.J."/>
        </authorList>
    </citation>
    <scope>NUCLEOTIDE SEQUENCE</scope>
    <source>
        <strain evidence="2">ChiBcec21-2208</strain>
    </source>
</reference>
<sequence length="143" mass="16353">MKMPAYPQISMQETGRHLHYLCHIAGYTARDLQMYCHLSNPQSVYKWFSGSTLPTVDNLYAISVLLGISMNDIIVCTDDDVVFLSRFSIDIPQPRSRRHVKYRIFPNQINKKAKGQKASLKKTGRIPVFRGSSAGLFCNRKEK</sequence>
<dbReference type="InterPro" id="IPR001387">
    <property type="entry name" value="Cro/C1-type_HTH"/>
</dbReference>
<dbReference type="EMBL" id="DYVE01000037">
    <property type="protein sequence ID" value="HJG27247.1"/>
    <property type="molecule type" value="Genomic_DNA"/>
</dbReference>
<proteinExistence type="predicted"/>
<comment type="caution">
    <text evidence="2">The sequence shown here is derived from an EMBL/GenBank/DDBJ whole genome shotgun (WGS) entry which is preliminary data.</text>
</comment>
<accession>A0A921IK31</accession>
<reference evidence="2" key="2">
    <citation type="submission" date="2021-09" db="EMBL/GenBank/DDBJ databases">
        <authorList>
            <person name="Gilroy R."/>
        </authorList>
    </citation>
    <scope>NUCLEOTIDE SEQUENCE</scope>
    <source>
        <strain evidence="2">ChiBcec21-2208</strain>
    </source>
</reference>
<feature type="domain" description="HTH cro/C1-type" evidence="1">
    <location>
        <begin position="41"/>
        <end position="73"/>
    </location>
</feature>
<dbReference type="InterPro" id="IPR010982">
    <property type="entry name" value="Lambda_DNA-bd_dom_sf"/>
</dbReference>
<dbReference type="Gene3D" id="1.10.260.40">
    <property type="entry name" value="lambda repressor-like DNA-binding domains"/>
    <property type="match status" value="1"/>
</dbReference>